<dbReference type="AlphaFoldDB" id="A0A6A0A7F5"/>
<keyword evidence="2" id="KW-1185">Reference proteome</keyword>
<proteinExistence type="predicted"/>
<evidence type="ECO:0000313" key="1">
    <source>
        <dbReference type="EMBL" id="GFH28422.1"/>
    </source>
</evidence>
<accession>A0A6A0A7F5</accession>
<gene>
    <name evidence="1" type="ORF">HaLaN_26907</name>
</gene>
<reference evidence="1 2" key="1">
    <citation type="submission" date="2020-02" db="EMBL/GenBank/DDBJ databases">
        <title>Draft genome sequence of Haematococcus lacustris strain NIES-144.</title>
        <authorList>
            <person name="Morimoto D."/>
            <person name="Nakagawa S."/>
            <person name="Yoshida T."/>
            <person name="Sawayama S."/>
        </authorList>
    </citation>
    <scope>NUCLEOTIDE SEQUENCE [LARGE SCALE GENOMIC DNA]</scope>
    <source>
        <strain evidence="1 2">NIES-144</strain>
    </source>
</reference>
<comment type="caution">
    <text evidence="1">The sequence shown here is derived from an EMBL/GenBank/DDBJ whole genome shotgun (WGS) entry which is preliminary data.</text>
</comment>
<organism evidence="1 2">
    <name type="scientific">Haematococcus lacustris</name>
    <name type="common">Green alga</name>
    <name type="synonym">Haematococcus pluvialis</name>
    <dbReference type="NCBI Taxonomy" id="44745"/>
    <lineage>
        <taxon>Eukaryota</taxon>
        <taxon>Viridiplantae</taxon>
        <taxon>Chlorophyta</taxon>
        <taxon>core chlorophytes</taxon>
        <taxon>Chlorophyceae</taxon>
        <taxon>CS clade</taxon>
        <taxon>Chlamydomonadales</taxon>
        <taxon>Haematococcaceae</taxon>
        <taxon>Haematococcus</taxon>
    </lineage>
</organism>
<name>A0A6A0A7F5_HAELA</name>
<protein>
    <submittedName>
        <fullName evidence="1">Uncharacterized protein</fullName>
    </submittedName>
</protein>
<feature type="non-terminal residue" evidence="1">
    <location>
        <position position="51"/>
    </location>
</feature>
<sequence length="51" mass="5720">METSRAEDKLRIVAEVKRAMGVKRMQDLVGGSVSQALRSWLKWSGEVQETA</sequence>
<evidence type="ECO:0000313" key="2">
    <source>
        <dbReference type="Proteomes" id="UP000485058"/>
    </source>
</evidence>
<dbReference type="EMBL" id="BLLF01003870">
    <property type="protein sequence ID" value="GFH28422.1"/>
    <property type="molecule type" value="Genomic_DNA"/>
</dbReference>
<dbReference type="Proteomes" id="UP000485058">
    <property type="component" value="Unassembled WGS sequence"/>
</dbReference>